<accession>A0A560FK19</accession>
<dbReference type="AlphaFoldDB" id="A0A560FK19"/>
<evidence type="ECO:0000256" key="4">
    <source>
        <dbReference type="ARBA" id="ARBA00022989"/>
    </source>
</evidence>
<dbReference type="PANTHER" id="PTHR30485">
    <property type="entry name" value="NI/FE-HYDROGENASE 1 B-TYPE CYTOCHROME SUBUNIT"/>
    <property type="match status" value="1"/>
</dbReference>
<organism evidence="8 9">
    <name type="scientific">Nitrospirillum amazonense</name>
    <dbReference type="NCBI Taxonomy" id="28077"/>
    <lineage>
        <taxon>Bacteria</taxon>
        <taxon>Pseudomonadati</taxon>
        <taxon>Pseudomonadota</taxon>
        <taxon>Alphaproteobacteria</taxon>
        <taxon>Rhodospirillales</taxon>
        <taxon>Azospirillaceae</taxon>
        <taxon>Nitrospirillum</taxon>
    </lineage>
</organism>
<dbReference type="EMBL" id="VITN01000004">
    <property type="protein sequence ID" value="TWB21935.1"/>
    <property type="molecule type" value="Genomic_DNA"/>
</dbReference>
<dbReference type="SUPFAM" id="SSF81342">
    <property type="entry name" value="Transmembrane di-heme cytochromes"/>
    <property type="match status" value="1"/>
</dbReference>
<comment type="subcellular location">
    <subcellularLocation>
        <location evidence="1">Cell membrane</location>
        <topology evidence="1">Multi-pass membrane protein</topology>
    </subcellularLocation>
</comment>
<dbReference type="Pfam" id="PF01292">
    <property type="entry name" value="Ni_hydr_CYTB"/>
    <property type="match status" value="1"/>
</dbReference>
<dbReference type="PANTHER" id="PTHR30485:SF2">
    <property type="entry name" value="BLL0597 PROTEIN"/>
    <property type="match status" value="1"/>
</dbReference>
<dbReference type="Proteomes" id="UP000319859">
    <property type="component" value="Unassembled WGS sequence"/>
</dbReference>
<comment type="caution">
    <text evidence="8">The sequence shown here is derived from an EMBL/GenBank/DDBJ whole genome shotgun (WGS) entry which is preliminary data.</text>
</comment>
<feature type="transmembrane region" description="Helical" evidence="6">
    <location>
        <begin position="20"/>
        <end position="38"/>
    </location>
</feature>
<dbReference type="InterPro" id="IPR051542">
    <property type="entry name" value="Hydrogenase_cytochrome"/>
</dbReference>
<feature type="domain" description="Cytochrome b561 bacterial/Ni-hydrogenase" evidence="7">
    <location>
        <begin position="17"/>
        <end position="191"/>
    </location>
</feature>
<proteinExistence type="predicted"/>
<keyword evidence="2" id="KW-1003">Cell membrane</keyword>
<reference evidence="8 9" key="1">
    <citation type="submission" date="2019-06" db="EMBL/GenBank/DDBJ databases">
        <title>Genomic Encyclopedia of Type Strains, Phase IV (KMG-V): Genome sequencing to study the core and pangenomes of soil and plant-associated prokaryotes.</title>
        <authorList>
            <person name="Whitman W."/>
        </authorList>
    </citation>
    <scope>NUCLEOTIDE SEQUENCE [LARGE SCALE GENOMIC DNA]</scope>
    <source>
        <strain evidence="8 9">BR 11880</strain>
    </source>
</reference>
<dbReference type="InterPro" id="IPR011577">
    <property type="entry name" value="Cyt_b561_bac/Ni-Hgenase"/>
</dbReference>
<feature type="transmembrane region" description="Helical" evidence="6">
    <location>
        <begin position="224"/>
        <end position="244"/>
    </location>
</feature>
<protein>
    <submittedName>
        <fullName evidence="8">Cytochrome b</fullName>
    </submittedName>
</protein>
<dbReference type="Gene3D" id="1.20.950.20">
    <property type="entry name" value="Transmembrane di-heme cytochromes, Chain C"/>
    <property type="match status" value="1"/>
</dbReference>
<name>A0A560FK19_9PROT</name>
<dbReference type="InterPro" id="IPR016174">
    <property type="entry name" value="Di-haem_cyt_TM"/>
</dbReference>
<dbReference type="GO" id="GO:0022904">
    <property type="term" value="P:respiratory electron transport chain"/>
    <property type="evidence" value="ECO:0007669"/>
    <property type="project" value="InterPro"/>
</dbReference>
<evidence type="ECO:0000256" key="3">
    <source>
        <dbReference type="ARBA" id="ARBA00022692"/>
    </source>
</evidence>
<sequence>MMPADQGGLPGARIPIWDLPIRLFHWLLVADLAGLWWTATHDDLALHFKLGYGALALLLFRLFWGVVGSDQARFARFLKGPAAVLRHVRHMAAPGPLPVERGHNALGGWAVVVLLLVLLAQVGTGLFAVDDDGMEEGPLAHRVSGSVAKLARRLHHMNFSLIQGVVAIHVVAVLFYLVVKRENLVLPMVTGWKRLTLLPDGEQGPKDARGETPGGREGHGWVPLWRAGLLAAIAAGLVAGLVVFA</sequence>
<feature type="transmembrane region" description="Helical" evidence="6">
    <location>
        <begin position="159"/>
        <end position="179"/>
    </location>
</feature>
<feature type="transmembrane region" description="Helical" evidence="6">
    <location>
        <begin position="106"/>
        <end position="129"/>
    </location>
</feature>
<evidence type="ECO:0000313" key="8">
    <source>
        <dbReference type="EMBL" id="TWB21935.1"/>
    </source>
</evidence>
<evidence type="ECO:0000256" key="1">
    <source>
        <dbReference type="ARBA" id="ARBA00004651"/>
    </source>
</evidence>
<feature type="transmembrane region" description="Helical" evidence="6">
    <location>
        <begin position="50"/>
        <end position="67"/>
    </location>
</feature>
<keyword evidence="5 6" id="KW-0472">Membrane</keyword>
<dbReference type="GO" id="GO:0009055">
    <property type="term" value="F:electron transfer activity"/>
    <property type="evidence" value="ECO:0007669"/>
    <property type="project" value="InterPro"/>
</dbReference>
<keyword evidence="4 6" id="KW-1133">Transmembrane helix</keyword>
<evidence type="ECO:0000259" key="7">
    <source>
        <dbReference type="Pfam" id="PF01292"/>
    </source>
</evidence>
<dbReference type="GO" id="GO:0005886">
    <property type="term" value="C:plasma membrane"/>
    <property type="evidence" value="ECO:0007669"/>
    <property type="project" value="UniProtKB-SubCell"/>
</dbReference>
<dbReference type="OrthoDB" id="196472at2"/>
<gene>
    <name evidence="8" type="ORF">FBZ89_104183</name>
</gene>
<keyword evidence="3 6" id="KW-0812">Transmembrane</keyword>
<evidence type="ECO:0000256" key="2">
    <source>
        <dbReference type="ARBA" id="ARBA00022475"/>
    </source>
</evidence>
<evidence type="ECO:0000256" key="5">
    <source>
        <dbReference type="ARBA" id="ARBA00023136"/>
    </source>
</evidence>
<evidence type="ECO:0000256" key="6">
    <source>
        <dbReference type="SAM" id="Phobius"/>
    </source>
</evidence>
<dbReference type="RefSeq" id="WP_145749593.1">
    <property type="nucleotide sequence ID" value="NZ_VITN01000004.1"/>
</dbReference>
<dbReference type="GO" id="GO:0020037">
    <property type="term" value="F:heme binding"/>
    <property type="evidence" value="ECO:0007669"/>
    <property type="project" value="TreeGrafter"/>
</dbReference>
<evidence type="ECO:0000313" key="9">
    <source>
        <dbReference type="Proteomes" id="UP000319859"/>
    </source>
</evidence>